<evidence type="ECO:0000256" key="10">
    <source>
        <dbReference type="HAMAP-Rule" id="MF_02227"/>
    </source>
</evidence>
<feature type="binding site" evidence="10">
    <location>
        <position position="37"/>
    </location>
    <ligand>
        <name>a divalent metal cation</name>
        <dbReference type="ChEBI" id="CHEBI:60240"/>
    </ligand>
</feature>
<feature type="binding site" evidence="10">
    <location>
        <begin position="144"/>
        <end position="147"/>
    </location>
    <ligand>
        <name>substrate</name>
    </ligand>
</feature>
<comment type="cofactor">
    <cofactor evidence="3">
        <name>Co(2+)</name>
        <dbReference type="ChEBI" id="CHEBI:48828"/>
    </cofactor>
</comment>
<feature type="binding site" evidence="10">
    <location>
        <begin position="175"/>
        <end position="177"/>
    </location>
    <ligand>
        <name>substrate</name>
    </ligand>
</feature>
<sequence length="228" mass="24092">MTEPLIIAPSILAADFARLGEEVRDVGAAGADWIHLDVMDGHFVPNITFGPDVVKALRPHSDLTFDVHLMIAPADPYLEAFAKAGADVITVHAEAGPHLDRSLQVIRSLGKRAGVTICPATPESVLTYVLDKVDLILVMTVNPGFGGQTFLLDQLEKIRRIRAMIGLRPIRLEVDGGVNADTAELVTAAGADTLVAGSAVFKGGKAGYAANIAAIRHAGQRGMMRLAA</sequence>
<dbReference type="SUPFAM" id="SSF51366">
    <property type="entry name" value="Ribulose-phoshate binding barrel"/>
    <property type="match status" value="1"/>
</dbReference>
<dbReference type="EC" id="5.1.3.1" evidence="7 10"/>
<evidence type="ECO:0000256" key="4">
    <source>
        <dbReference type="ARBA" id="ARBA00001947"/>
    </source>
</evidence>
<evidence type="ECO:0000256" key="1">
    <source>
        <dbReference type="ARBA" id="ARBA00001782"/>
    </source>
</evidence>
<evidence type="ECO:0000256" key="11">
    <source>
        <dbReference type="PIRNR" id="PIRNR001461"/>
    </source>
</evidence>
<comment type="catalytic activity">
    <reaction evidence="1 10 11">
        <text>D-ribulose 5-phosphate = D-xylulose 5-phosphate</text>
        <dbReference type="Rhea" id="RHEA:13677"/>
        <dbReference type="ChEBI" id="CHEBI:57737"/>
        <dbReference type="ChEBI" id="CHEBI:58121"/>
        <dbReference type="EC" id="5.1.3.1"/>
    </reaction>
</comment>
<accession>A0ABU0IYN3</accession>
<evidence type="ECO:0000256" key="9">
    <source>
        <dbReference type="ARBA" id="ARBA00023235"/>
    </source>
</evidence>
<dbReference type="HAMAP" id="MF_02227">
    <property type="entry name" value="RPE"/>
    <property type="match status" value="1"/>
</dbReference>
<dbReference type="GO" id="GO:0004750">
    <property type="term" value="F:D-ribulose-phosphate 3-epimerase activity"/>
    <property type="evidence" value="ECO:0007669"/>
    <property type="project" value="UniProtKB-EC"/>
</dbReference>
<dbReference type="PROSITE" id="PS01086">
    <property type="entry name" value="RIBUL_P_3_EPIMER_2"/>
    <property type="match status" value="1"/>
</dbReference>
<evidence type="ECO:0000256" key="8">
    <source>
        <dbReference type="ARBA" id="ARBA00022723"/>
    </source>
</evidence>
<evidence type="ECO:0000313" key="13">
    <source>
        <dbReference type="Proteomes" id="UP001242480"/>
    </source>
</evidence>
<evidence type="ECO:0000256" key="5">
    <source>
        <dbReference type="ARBA" id="ARBA00001954"/>
    </source>
</evidence>
<dbReference type="PANTHER" id="PTHR11749">
    <property type="entry name" value="RIBULOSE-5-PHOSPHATE-3-EPIMERASE"/>
    <property type="match status" value="1"/>
</dbReference>
<feature type="binding site" evidence="10">
    <location>
        <position position="35"/>
    </location>
    <ligand>
        <name>a divalent metal cation</name>
        <dbReference type="ChEBI" id="CHEBI:60240"/>
    </ligand>
</feature>
<dbReference type="NCBIfam" id="NF004076">
    <property type="entry name" value="PRK05581.1-4"/>
    <property type="match status" value="1"/>
</dbReference>
<dbReference type="InterPro" id="IPR013785">
    <property type="entry name" value="Aldolase_TIM"/>
</dbReference>
<comment type="cofactor">
    <cofactor evidence="10">
        <name>a divalent metal cation</name>
        <dbReference type="ChEBI" id="CHEBI:60240"/>
    </cofactor>
    <text evidence="10">Binds 1 divalent metal cation per subunit.</text>
</comment>
<comment type="pathway">
    <text evidence="10">Carbohydrate degradation.</text>
</comment>
<keyword evidence="8 10" id="KW-0479">Metal-binding</keyword>
<keyword evidence="10 11" id="KW-0119">Carbohydrate metabolism</keyword>
<comment type="cofactor">
    <cofactor evidence="4">
        <name>Zn(2+)</name>
        <dbReference type="ChEBI" id="CHEBI:29105"/>
    </cofactor>
</comment>
<keyword evidence="9 10" id="KW-0413">Isomerase</keyword>
<evidence type="ECO:0000313" key="12">
    <source>
        <dbReference type="EMBL" id="MDQ0467121.1"/>
    </source>
</evidence>
<dbReference type="InterPro" id="IPR026019">
    <property type="entry name" value="Ribul_P_3_epim"/>
</dbReference>
<name>A0ABU0IYN3_9HYPH</name>
<reference evidence="12 13" key="1">
    <citation type="submission" date="2023-07" db="EMBL/GenBank/DDBJ databases">
        <title>Genomic Encyclopedia of Type Strains, Phase IV (KMG-IV): sequencing the most valuable type-strain genomes for metagenomic binning, comparative biology and taxonomic classification.</title>
        <authorList>
            <person name="Goeker M."/>
        </authorList>
    </citation>
    <scope>NUCLEOTIDE SEQUENCE [LARGE SCALE GENOMIC DNA]</scope>
    <source>
        <strain evidence="12 13">DSM 19619</strain>
    </source>
</reference>
<organism evidence="12 13">
    <name type="scientific">Labrys wisconsinensis</name>
    <dbReference type="NCBI Taxonomy" id="425677"/>
    <lineage>
        <taxon>Bacteria</taxon>
        <taxon>Pseudomonadati</taxon>
        <taxon>Pseudomonadota</taxon>
        <taxon>Alphaproteobacteria</taxon>
        <taxon>Hyphomicrobiales</taxon>
        <taxon>Xanthobacteraceae</taxon>
        <taxon>Labrys</taxon>
    </lineage>
</organism>
<evidence type="ECO:0000256" key="2">
    <source>
        <dbReference type="ARBA" id="ARBA00001936"/>
    </source>
</evidence>
<feature type="binding site" evidence="10">
    <location>
        <position position="175"/>
    </location>
    <ligand>
        <name>a divalent metal cation</name>
        <dbReference type="ChEBI" id="CHEBI:60240"/>
    </ligand>
</feature>
<gene>
    <name evidence="10" type="primary">rpe</name>
    <name evidence="12" type="ORF">QO011_000116</name>
</gene>
<dbReference type="CDD" id="cd00429">
    <property type="entry name" value="RPE"/>
    <property type="match status" value="1"/>
</dbReference>
<dbReference type="Proteomes" id="UP001242480">
    <property type="component" value="Unassembled WGS sequence"/>
</dbReference>
<dbReference type="Gene3D" id="3.20.20.70">
    <property type="entry name" value="Aldolase class I"/>
    <property type="match status" value="1"/>
</dbReference>
<comment type="similarity">
    <text evidence="6 10 11">Belongs to the ribulose-phosphate 3-epimerase family.</text>
</comment>
<comment type="cofactor">
    <cofactor evidence="5">
        <name>Fe(2+)</name>
        <dbReference type="ChEBI" id="CHEBI:29033"/>
    </cofactor>
</comment>
<feature type="active site" description="Proton acceptor" evidence="10">
    <location>
        <position position="37"/>
    </location>
</feature>
<comment type="caution">
    <text evidence="12">The sequence shown here is derived from an EMBL/GenBank/DDBJ whole genome shotgun (WGS) entry which is preliminary data.</text>
</comment>
<evidence type="ECO:0000256" key="3">
    <source>
        <dbReference type="ARBA" id="ARBA00001941"/>
    </source>
</evidence>
<feature type="active site" description="Proton donor" evidence="10">
    <location>
        <position position="175"/>
    </location>
</feature>
<dbReference type="InterPro" id="IPR011060">
    <property type="entry name" value="RibuloseP-bd_barrel"/>
</dbReference>
<dbReference type="EMBL" id="JAUSVX010000001">
    <property type="protein sequence ID" value="MDQ0467121.1"/>
    <property type="molecule type" value="Genomic_DNA"/>
</dbReference>
<keyword evidence="13" id="KW-1185">Reference proteome</keyword>
<evidence type="ECO:0000256" key="6">
    <source>
        <dbReference type="ARBA" id="ARBA00009541"/>
    </source>
</evidence>
<comment type="function">
    <text evidence="10">Catalyzes the reversible epimerization of D-ribulose 5-phosphate to D-xylulose 5-phosphate.</text>
</comment>
<dbReference type="PIRSF" id="PIRSF001461">
    <property type="entry name" value="RPE"/>
    <property type="match status" value="1"/>
</dbReference>
<dbReference type="PROSITE" id="PS01085">
    <property type="entry name" value="RIBUL_P_3_EPIMER_1"/>
    <property type="match status" value="1"/>
</dbReference>
<feature type="binding site" evidence="10">
    <location>
        <position position="68"/>
    </location>
    <ligand>
        <name>substrate</name>
    </ligand>
</feature>
<feature type="binding site" evidence="10">
    <location>
        <position position="68"/>
    </location>
    <ligand>
        <name>a divalent metal cation</name>
        <dbReference type="ChEBI" id="CHEBI:60240"/>
    </ligand>
</feature>
<dbReference type="RefSeq" id="WP_307266361.1">
    <property type="nucleotide sequence ID" value="NZ_JAUSVX010000001.1"/>
</dbReference>
<comment type="cofactor">
    <cofactor evidence="2">
        <name>Mn(2+)</name>
        <dbReference type="ChEBI" id="CHEBI:29035"/>
    </cofactor>
</comment>
<evidence type="ECO:0000256" key="7">
    <source>
        <dbReference type="ARBA" id="ARBA00013188"/>
    </source>
</evidence>
<dbReference type="Pfam" id="PF00834">
    <property type="entry name" value="Ribul_P_3_epim"/>
    <property type="match status" value="1"/>
</dbReference>
<proteinExistence type="inferred from homology"/>
<dbReference type="InterPro" id="IPR000056">
    <property type="entry name" value="Ribul_P_3_epim-like"/>
</dbReference>
<protein>
    <recommendedName>
        <fullName evidence="7 10">Ribulose-phosphate 3-epimerase</fullName>
        <ecNumber evidence="7 10">5.1.3.1</ecNumber>
    </recommendedName>
</protein>
<feature type="binding site" evidence="10">
    <location>
        <position position="10"/>
    </location>
    <ligand>
        <name>substrate</name>
    </ligand>
</feature>
<feature type="binding site" evidence="10">
    <location>
        <begin position="197"/>
        <end position="198"/>
    </location>
    <ligand>
        <name>substrate</name>
    </ligand>
</feature>
<dbReference type="NCBIfam" id="TIGR01163">
    <property type="entry name" value="rpe"/>
    <property type="match status" value="1"/>
</dbReference>